<feature type="transmembrane region" description="Helical" evidence="5">
    <location>
        <begin position="192"/>
        <end position="210"/>
    </location>
</feature>
<gene>
    <name evidence="6" type="ORF">RZ72_03420</name>
</gene>
<organism evidence="6 7">
    <name type="scientific">Apilactobacillus kunkeei</name>
    <dbReference type="NCBI Taxonomy" id="148814"/>
    <lineage>
        <taxon>Bacteria</taxon>
        <taxon>Bacillati</taxon>
        <taxon>Bacillota</taxon>
        <taxon>Bacilli</taxon>
        <taxon>Lactobacillales</taxon>
        <taxon>Lactobacillaceae</taxon>
        <taxon>Apilactobacillus</taxon>
    </lineage>
</organism>
<keyword evidence="3 5" id="KW-1133">Transmembrane helix</keyword>
<evidence type="ECO:0000256" key="1">
    <source>
        <dbReference type="ARBA" id="ARBA00004141"/>
    </source>
</evidence>
<proteinExistence type="predicted"/>
<feature type="transmembrane region" description="Helical" evidence="5">
    <location>
        <begin position="46"/>
        <end position="63"/>
    </location>
</feature>
<comment type="caution">
    <text evidence="6">The sequence shown here is derived from an EMBL/GenBank/DDBJ whole genome shotgun (WGS) entry which is preliminary data.</text>
</comment>
<keyword evidence="2 5" id="KW-0812">Transmembrane</keyword>
<comment type="subcellular location">
    <subcellularLocation>
        <location evidence="1">Membrane</location>
        <topology evidence="1">Multi-pass membrane protein</topology>
    </subcellularLocation>
</comment>
<evidence type="ECO:0000313" key="6">
    <source>
        <dbReference type="EMBL" id="KOY78803.1"/>
    </source>
</evidence>
<dbReference type="Pfam" id="PF02361">
    <property type="entry name" value="CbiQ"/>
    <property type="match status" value="1"/>
</dbReference>
<evidence type="ECO:0000313" key="7">
    <source>
        <dbReference type="Proteomes" id="UP000037749"/>
    </source>
</evidence>
<dbReference type="InterPro" id="IPR003339">
    <property type="entry name" value="ABC/ECF_trnsptr_transmembrane"/>
</dbReference>
<evidence type="ECO:0000256" key="3">
    <source>
        <dbReference type="ARBA" id="ARBA00022989"/>
    </source>
</evidence>
<dbReference type="CDD" id="cd16914">
    <property type="entry name" value="EcfT"/>
    <property type="match status" value="1"/>
</dbReference>
<dbReference type="Proteomes" id="UP000037749">
    <property type="component" value="Unassembled WGS sequence"/>
</dbReference>
<dbReference type="RefSeq" id="WP_053796835.1">
    <property type="nucleotide sequence ID" value="NZ_JXCZ01000034.1"/>
</dbReference>
<name>A0A0M9DDP7_9LACO</name>
<keyword evidence="4 5" id="KW-0472">Membrane</keyword>
<feature type="transmembrane region" description="Helical" evidence="5">
    <location>
        <begin position="7"/>
        <end position="40"/>
    </location>
</feature>
<dbReference type="AlphaFoldDB" id="A0A0M9DDP7"/>
<sequence>MNPVLKLLMMLVIALEISFTTSVRLNLVIFIVSLIYLIFFASFKRILYLLFVTLIPAAGIYFAQKMNGDYQYGILLVTRLYAFVTLGGTYTCKTSIEDLAGSLEQNFHVPSKFAYGVMGAFNLIETIKQEIVDIKLAAKMRNVHLSYVSPILYFKSILAAMNWSILLAQGMNSHLFVEGNSRTHFKKITIKTTDYLIFVVVIIAIQIILIF</sequence>
<dbReference type="EMBL" id="JXCZ01000034">
    <property type="protein sequence ID" value="KOY78803.1"/>
    <property type="molecule type" value="Genomic_DNA"/>
</dbReference>
<protein>
    <submittedName>
        <fullName evidence="6">ABC-type transporter, integral membrane subunit</fullName>
    </submittedName>
</protein>
<reference evidence="6 7" key="1">
    <citation type="journal article" date="2015" name="Genome Biol. Evol.">
        <title>Functionally Structured Genomes in Lactobacillus kunkeei Colonizing the Honey Crop and Food Products of Honeybees and Stingless Bees.</title>
        <authorList>
            <person name="Tamarit D."/>
            <person name="Ellegaard K.M."/>
            <person name="Wikander J."/>
            <person name="Olofsson T."/>
            <person name="Vasquez A."/>
            <person name="Andersson S.G."/>
        </authorList>
    </citation>
    <scope>NUCLEOTIDE SEQUENCE [LARGE SCALE GENOMIC DNA]</scope>
    <source>
        <strain evidence="6 7">LAla</strain>
    </source>
</reference>
<dbReference type="GO" id="GO:0005886">
    <property type="term" value="C:plasma membrane"/>
    <property type="evidence" value="ECO:0007669"/>
    <property type="project" value="UniProtKB-ARBA"/>
</dbReference>
<dbReference type="PATRIC" id="fig|148814.9.peg.1096"/>
<evidence type="ECO:0000256" key="4">
    <source>
        <dbReference type="ARBA" id="ARBA00023136"/>
    </source>
</evidence>
<evidence type="ECO:0000256" key="2">
    <source>
        <dbReference type="ARBA" id="ARBA00022692"/>
    </source>
</evidence>
<accession>A0A0M9DDP7</accession>
<evidence type="ECO:0000256" key="5">
    <source>
        <dbReference type="SAM" id="Phobius"/>
    </source>
</evidence>
<feature type="transmembrane region" description="Helical" evidence="5">
    <location>
        <begin position="151"/>
        <end position="171"/>
    </location>
</feature>